<dbReference type="PANTHER" id="PTHR24012">
    <property type="entry name" value="RNA BINDING PROTEIN"/>
    <property type="match status" value="1"/>
</dbReference>
<organism evidence="6">
    <name type="scientific">Chromera velia CCMP2878</name>
    <dbReference type="NCBI Taxonomy" id="1169474"/>
    <lineage>
        <taxon>Eukaryota</taxon>
        <taxon>Sar</taxon>
        <taxon>Alveolata</taxon>
        <taxon>Colpodellida</taxon>
        <taxon>Chromeraceae</taxon>
        <taxon>Chromera</taxon>
    </lineage>
</organism>
<proteinExistence type="predicted"/>
<dbReference type="VEuPathDB" id="CryptoDB:Cvel_7198"/>
<feature type="region of interest" description="Disordered" evidence="4">
    <location>
        <begin position="681"/>
        <end position="717"/>
    </location>
</feature>
<accession>A0A0G4HJX5</accession>
<evidence type="ECO:0000256" key="1">
    <source>
        <dbReference type="ARBA" id="ARBA00022737"/>
    </source>
</evidence>
<dbReference type="SMART" id="SM00360">
    <property type="entry name" value="RRM"/>
    <property type="match status" value="1"/>
</dbReference>
<feature type="compositionally biased region" description="Low complexity" evidence="4">
    <location>
        <begin position="531"/>
        <end position="551"/>
    </location>
</feature>
<feature type="compositionally biased region" description="Pro residues" evidence="4">
    <location>
        <begin position="317"/>
        <end position="326"/>
    </location>
</feature>
<dbReference type="AlphaFoldDB" id="A0A0G4HJX5"/>
<sequence>MNGQDLDLPPPYDLTAGDAPPPYEDLAGGEGVAVPAPGKAATPTQSHTGTAMHNNTKTSTSQPAAAENSSFSSPVAVPPVRRQAGEGSFCLPSNVELVQHQHQQQAANQTHVPVLPPDALQQTSDTRNEEDRMGRFGPKGANLYVKNVPRFWNKDDLANKFAFFGVITSCHVLRKLKARMNEGAGFVCYGNHEAAENALKHMHARVVGRGEERRQLCVSVKEGEEEYCPPSLQILTDRIKTQIRETEGIRGMMPSCAGLPNQPPRFNNNSFPPPSTPFPSDNNYQRHHAPTPQTDDVYGGPANASHPQSAPFRQLHNPPPSPPGPPRSHAHTAAVSSRAWGLTLPRAPPQHRVPPPSYAAATAASATRMGLSLASLPTLHHQKPRSTQAPWSAVCVSPGLQEPQHGYKQEAWEGSGGGGREEGGVAAADPGPLRVGRTTSEGHLNDEHTTERERERSSLAASAADLTPEAGAAGAAGAVSSLHDNHHMEERERDTEKGEAFTLTLRGPVDVQTAVTVSCGHDLTLLGRSPLSTAGALGRGLSSSERLSAEGSGRRGNWVDGGETENERSDEGGKLLSPVALSADGLGFSSSQTAPVAVASPNSQRQTASPPEIVERADVLGPSPRPHPQQHLPRSVSFPPGSQSPAPSPSLSPDGPPPGFEDLSVVVAFLSAPADAAAAAPGLGCGAALTPGVDARLSPASDSPPGREQRQREGRTD</sequence>
<evidence type="ECO:0000256" key="2">
    <source>
        <dbReference type="ARBA" id="ARBA00022884"/>
    </source>
</evidence>
<dbReference type="InterPro" id="IPR012677">
    <property type="entry name" value="Nucleotide-bd_a/b_plait_sf"/>
</dbReference>
<reference evidence="6" key="1">
    <citation type="submission" date="2014-11" db="EMBL/GenBank/DDBJ databases">
        <authorList>
            <person name="Otto D Thomas"/>
            <person name="Naeem Raeece"/>
        </authorList>
    </citation>
    <scope>NUCLEOTIDE SEQUENCE</scope>
</reference>
<dbReference type="PROSITE" id="PS50102">
    <property type="entry name" value="RRM"/>
    <property type="match status" value="1"/>
</dbReference>
<dbReference type="EMBL" id="CDMZ01002949">
    <property type="protein sequence ID" value="CEM44534.1"/>
    <property type="molecule type" value="Genomic_DNA"/>
</dbReference>
<evidence type="ECO:0000259" key="5">
    <source>
        <dbReference type="PROSITE" id="PS50102"/>
    </source>
</evidence>
<feature type="compositionally biased region" description="Basic and acidic residues" evidence="4">
    <location>
        <begin position="443"/>
        <end position="457"/>
    </location>
</feature>
<gene>
    <name evidence="6" type="ORF">Cvel_7198</name>
</gene>
<name>A0A0G4HJX5_9ALVE</name>
<dbReference type="InterPro" id="IPR035979">
    <property type="entry name" value="RBD_domain_sf"/>
</dbReference>
<evidence type="ECO:0000256" key="3">
    <source>
        <dbReference type="PROSITE-ProRule" id="PRU00176"/>
    </source>
</evidence>
<feature type="compositionally biased region" description="Pro residues" evidence="4">
    <location>
        <begin position="646"/>
        <end position="659"/>
    </location>
</feature>
<feature type="region of interest" description="Disordered" evidence="4">
    <location>
        <begin position="408"/>
        <end position="461"/>
    </location>
</feature>
<evidence type="ECO:0000313" key="6">
    <source>
        <dbReference type="EMBL" id="CEM44534.1"/>
    </source>
</evidence>
<feature type="compositionally biased region" description="Low complexity" evidence="4">
    <location>
        <begin position="69"/>
        <end position="78"/>
    </location>
</feature>
<dbReference type="Gene3D" id="3.30.70.330">
    <property type="match status" value="1"/>
</dbReference>
<feature type="region of interest" description="Disordered" evidence="4">
    <location>
        <begin position="251"/>
        <end position="338"/>
    </location>
</feature>
<feature type="domain" description="RRM" evidence="5">
    <location>
        <begin position="141"/>
        <end position="223"/>
    </location>
</feature>
<feature type="compositionally biased region" description="Basic and acidic residues" evidence="4">
    <location>
        <begin position="705"/>
        <end position="717"/>
    </location>
</feature>
<keyword evidence="1" id="KW-0677">Repeat</keyword>
<dbReference type="GO" id="GO:0003723">
    <property type="term" value="F:RNA binding"/>
    <property type="evidence" value="ECO:0007669"/>
    <property type="project" value="UniProtKB-UniRule"/>
</dbReference>
<dbReference type="SUPFAM" id="SSF54928">
    <property type="entry name" value="RNA-binding domain, RBD"/>
    <property type="match status" value="1"/>
</dbReference>
<dbReference type="InterPro" id="IPR000504">
    <property type="entry name" value="RRM_dom"/>
</dbReference>
<feature type="region of interest" description="Disordered" evidence="4">
    <location>
        <begin position="617"/>
        <end position="662"/>
    </location>
</feature>
<protein>
    <recommendedName>
        <fullName evidence="5">RRM domain-containing protein</fullName>
    </recommendedName>
</protein>
<feature type="compositionally biased region" description="Low complexity" evidence="4">
    <location>
        <begin position="32"/>
        <end position="41"/>
    </location>
</feature>
<feature type="region of interest" description="Disordered" evidence="4">
    <location>
        <begin position="525"/>
        <end position="573"/>
    </location>
</feature>
<feature type="compositionally biased region" description="Polar residues" evidence="4">
    <location>
        <begin position="42"/>
        <end position="63"/>
    </location>
</feature>
<feature type="compositionally biased region" description="Low complexity" evidence="4">
    <location>
        <begin position="681"/>
        <end position="692"/>
    </location>
</feature>
<feature type="region of interest" description="Disordered" evidence="4">
    <location>
        <begin position="1"/>
        <end position="78"/>
    </location>
</feature>
<dbReference type="Pfam" id="PF00076">
    <property type="entry name" value="RRM_1"/>
    <property type="match status" value="1"/>
</dbReference>
<keyword evidence="2 3" id="KW-0694">RNA-binding</keyword>
<evidence type="ECO:0000256" key="4">
    <source>
        <dbReference type="SAM" id="MobiDB-lite"/>
    </source>
</evidence>